<dbReference type="SUPFAM" id="SSF52113">
    <property type="entry name" value="BRCT domain"/>
    <property type="match status" value="1"/>
</dbReference>
<feature type="domain" description="FHA" evidence="10">
    <location>
        <begin position="23"/>
        <end position="70"/>
    </location>
</feature>
<dbReference type="InterPro" id="IPR043014">
    <property type="entry name" value="Nibrin_BRCT2_sf"/>
</dbReference>
<dbReference type="Pfam" id="PF00533">
    <property type="entry name" value="BRCT"/>
    <property type="match status" value="1"/>
</dbReference>
<dbReference type="OMA" id="IQVRMCN"/>
<dbReference type="GeneID" id="111598745"/>
<keyword evidence="7" id="KW-0131">Cell cycle</keyword>
<evidence type="ECO:0000256" key="3">
    <source>
        <dbReference type="ARBA" id="ARBA00022454"/>
    </source>
</evidence>
<keyword evidence="3" id="KW-0158">Chromosome</keyword>
<feature type="compositionally biased region" description="Polar residues" evidence="9">
    <location>
        <begin position="584"/>
        <end position="600"/>
    </location>
</feature>
<dbReference type="Pfam" id="PF16508">
    <property type="entry name" value="NIBRIN_BRCT_II"/>
    <property type="match status" value="1"/>
</dbReference>
<dbReference type="Gene3D" id="2.60.200.20">
    <property type="match status" value="1"/>
</dbReference>
<dbReference type="PANTHER" id="PTHR12162">
    <property type="entry name" value="NIBRIN-RELATED"/>
    <property type="match status" value="1"/>
</dbReference>
<dbReference type="InterPro" id="IPR036420">
    <property type="entry name" value="BRCT_dom_sf"/>
</dbReference>
<dbReference type="InterPro" id="IPR008984">
    <property type="entry name" value="SMAD_FHA_dom_sf"/>
</dbReference>
<dbReference type="GO" id="GO:0005694">
    <property type="term" value="C:chromosome"/>
    <property type="evidence" value="ECO:0007669"/>
    <property type="project" value="UniProtKB-SubCell"/>
</dbReference>
<evidence type="ECO:0000313" key="12">
    <source>
        <dbReference type="RefSeq" id="XP_023169913.2"/>
    </source>
</evidence>
<dbReference type="InterPro" id="IPR000253">
    <property type="entry name" value="FHA_dom"/>
</dbReference>
<feature type="compositionally biased region" description="Basic and acidic residues" evidence="9">
    <location>
        <begin position="495"/>
        <end position="504"/>
    </location>
</feature>
<evidence type="ECO:0000256" key="1">
    <source>
        <dbReference type="ARBA" id="ARBA00004123"/>
    </source>
</evidence>
<reference evidence="12" key="1">
    <citation type="submission" date="2025-08" db="UniProtKB">
        <authorList>
            <consortium name="RefSeq"/>
        </authorList>
    </citation>
    <scope>IDENTIFICATION</scope>
    <source>
        <strain evidence="12">15085-1641.00</strain>
        <tissue evidence="12">Whole body</tissue>
    </source>
</reference>
<feature type="compositionally biased region" description="Basic and acidic residues" evidence="9">
    <location>
        <begin position="653"/>
        <end position="664"/>
    </location>
</feature>
<dbReference type="GO" id="GO:0000724">
    <property type="term" value="P:double-strand break repair via homologous recombination"/>
    <property type="evidence" value="ECO:0007669"/>
    <property type="project" value="TreeGrafter"/>
</dbReference>
<evidence type="ECO:0000256" key="4">
    <source>
        <dbReference type="ARBA" id="ARBA00022763"/>
    </source>
</evidence>
<dbReference type="OrthoDB" id="552194at2759"/>
<dbReference type="KEGG" id="dhe:111598745"/>
<keyword evidence="5" id="KW-0234">DNA repair</keyword>
<evidence type="ECO:0000259" key="10">
    <source>
        <dbReference type="PROSITE" id="PS50006"/>
    </source>
</evidence>
<dbReference type="CDD" id="cd22667">
    <property type="entry name" value="FHA_NBN"/>
    <property type="match status" value="1"/>
</dbReference>
<dbReference type="CDD" id="cd17741">
    <property type="entry name" value="BRCT_nibrin"/>
    <property type="match status" value="1"/>
</dbReference>
<dbReference type="GO" id="GO:0003684">
    <property type="term" value="F:damaged DNA binding"/>
    <property type="evidence" value="ECO:0007669"/>
    <property type="project" value="TreeGrafter"/>
</dbReference>
<feature type="compositionally biased region" description="Polar residues" evidence="9">
    <location>
        <begin position="554"/>
        <end position="571"/>
    </location>
</feature>
<dbReference type="Proteomes" id="UP000504633">
    <property type="component" value="Unplaced"/>
</dbReference>
<feature type="region of interest" description="Disordered" evidence="9">
    <location>
        <begin position="456"/>
        <end position="693"/>
    </location>
</feature>
<feature type="compositionally biased region" description="Polar residues" evidence="9">
    <location>
        <begin position="325"/>
        <end position="338"/>
    </location>
</feature>
<dbReference type="AlphaFoldDB" id="A0A6J1M0B8"/>
<dbReference type="InterPro" id="IPR040227">
    <property type="entry name" value="Nibrin-rel"/>
</dbReference>
<keyword evidence="6" id="KW-0539">Nucleus</keyword>
<keyword evidence="4" id="KW-0227">DNA damage</keyword>
<evidence type="ECO:0000256" key="9">
    <source>
        <dbReference type="SAM" id="MobiDB-lite"/>
    </source>
</evidence>
<dbReference type="SUPFAM" id="SSF49879">
    <property type="entry name" value="SMAD/FHA domain"/>
    <property type="match status" value="1"/>
</dbReference>
<evidence type="ECO:0000313" key="11">
    <source>
        <dbReference type="Proteomes" id="UP000504633"/>
    </source>
</evidence>
<dbReference type="GO" id="GO:0030870">
    <property type="term" value="C:Mre11 complex"/>
    <property type="evidence" value="ECO:0007669"/>
    <property type="project" value="InterPro"/>
</dbReference>
<comment type="subcellular location">
    <subcellularLocation>
        <location evidence="2">Chromosome</location>
    </subcellularLocation>
    <subcellularLocation>
        <location evidence="1">Nucleus</location>
    </subcellularLocation>
</comment>
<comment type="similarity">
    <text evidence="8">Belongs to the Nibrin family.</text>
</comment>
<feature type="compositionally biased region" description="Basic and acidic residues" evidence="9">
    <location>
        <begin position="339"/>
        <end position="348"/>
    </location>
</feature>
<evidence type="ECO:0000256" key="8">
    <source>
        <dbReference type="ARBA" id="ARBA00044757"/>
    </source>
</evidence>
<evidence type="ECO:0000256" key="6">
    <source>
        <dbReference type="ARBA" id="ARBA00023242"/>
    </source>
</evidence>
<dbReference type="InterPro" id="IPR032429">
    <property type="entry name" value="Nibrin_BRCT2"/>
</dbReference>
<evidence type="ECO:0000256" key="7">
    <source>
        <dbReference type="ARBA" id="ARBA00023306"/>
    </source>
</evidence>
<keyword evidence="11" id="KW-1185">Reference proteome</keyword>
<gene>
    <name evidence="12" type="primary">LOC111598745</name>
</gene>
<name>A0A6J1M0B8_DROHY</name>
<dbReference type="Gene3D" id="3.40.50.10190">
    <property type="entry name" value="BRCT domain"/>
    <property type="match status" value="1"/>
</dbReference>
<protein>
    <submittedName>
        <fullName evidence="12">Nibrin</fullName>
    </submittedName>
</protein>
<feature type="region of interest" description="Disordered" evidence="9">
    <location>
        <begin position="325"/>
        <end position="386"/>
    </location>
</feature>
<dbReference type="RefSeq" id="XP_023169913.2">
    <property type="nucleotide sequence ID" value="XM_023314145.2"/>
</dbReference>
<dbReference type="InterPro" id="IPR001357">
    <property type="entry name" value="BRCT_dom"/>
</dbReference>
<evidence type="ECO:0000256" key="2">
    <source>
        <dbReference type="ARBA" id="ARBA00004286"/>
    </source>
</evidence>
<dbReference type="GO" id="GO:0007095">
    <property type="term" value="P:mitotic G2 DNA damage checkpoint signaling"/>
    <property type="evidence" value="ECO:0007669"/>
    <property type="project" value="InterPro"/>
</dbReference>
<organism evidence="11 12">
    <name type="scientific">Drosophila hydei</name>
    <name type="common">Fruit fly</name>
    <dbReference type="NCBI Taxonomy" id="7224"/>
    <lineage>
        <taxon>Eukaryota</taxon>
        <taxon>Metazoa</taxon>
        <taxon>Ecdysozoa</taxon>
        <taxon>Arthropoda</taxon>
        <taxon>Hexapoda</taxon>
        <taxon>Insecta</taxon>
        <taxon>Pterygota</taxon>
        <taxon>Neoptera</taxon>
        <taxon>Endopterygota</taxon>
        <taxon>Diptera</taxon>
        <taxon>Brachycera</taxon>
        <taxon>Muscomorpha</taxon>
        <taxon>Ephydroidea</taxon>
        <taxon>Drosophilidae</taxon>
        <taxon>Drosophila</taxon>
    </lineage>
</organism>
<proteinExistence type="inferred from homology"/>
<dbReference type="FunFam" id="3.40.50.10980:FF:000001">
    <property type="entry name" value="Nibrin"/>
    <property type="match status" value="1"/>
</dbReference>
<accession>A0A6J1M0B8</accession>
<dbReference type="PROSITE" id="PS50006">
    <property type="entry name" value="FHA_DOMAIN"/>
    <property type="match status" value="1"/>
</dbReference>
<dbReference type="Gene3D" id="3.40.50.10980">
    <property type="entry name" value="Nibrin, BRCT2 domain"/>
    <property type="match status" value="1"/>
</dbReference>
<dbReference type="Pfam" id="PF00498">
    <property type="entry name" value="FHA"/>
    <property type="match status" value="1"/>
</dbReference>
<sequence length="822" mass="92372">MFVFTKVDNDKEKIVLLSSKAIYTIGRMSTDVILAEDLSISRAHVKICVSNGGPLAVEDLGSRYGTFINNDIDRNKKINPKTPTPMLVGDKIRFGALKNVWKLSQLKLITTASALNVTEIQELNNLIKPLNGVILPSWTDECSHLTMDTVTITVKLLHALLENKPIVRMDFWRQLLKLATRIHIPDNFPKPEDFTPVQPADLPSIKWRPERTKLFAGKTFVFMNRKHLDMYGPIVLKAGGACKDLNSGVRKPFLTKANVVVIQYVTSTQSQATETIFSVQCILEQAGLRPVPDYEIGLAILHCSLEKFCNPSYRITENSLATTESMDSSILVPNTERSQTQRDADKASEFVVTESQKSEIYAPSIGSENQSSEPKPEPIQKSNRMLSKKQNNAIYLDSSSEEDIQIEAPIKKAKAFVENKSKRKIERILDSSEDDQPIAIQSKKKSKTLPVVETSLNNSIDAPSEVTIKNAAVEPTTSKSSRRSTRSHPQQQVEVETKKKEISPRRSARGKQPAEKVTLQIVQSDSEDDEGLFQFKSQASPPVEQASLKPTEPSMDTNSKLSKQAVPSPNISKPGKISVRNFLEKSQSQASSQNFAPATSQKRKRLCLKQINESDSDDDENLFNFGDGKKRRQSIGHIRSDNESDNENMFSFKRRDEREQNKDVSDDDQDSVSTEPFEDESKPKSKYIVRKPRDQPRKINVSGWLSCSGLHEEIKSETNPDADGLEIDIEPIKKELDDEDDKEKLEHVKWLASLKNSIQVRLCNLSINVGDEDKTDAANGTDNKYKGRQNFKKFVKKNHVHSQQHIVGLKRMQLAEGMLSNL</sequence>
<evidence type="ECO:0000256" key="5">
    <source>
        <dbReference type="ARBA" id="ARBA00023204"/>
    </source>
</evidence>
<dbReference type="PANTHER" id="PTHR12162:SF0">
    <property type="entry name" value="NIBRIN"/>
    <property type="match status" value="1"/>
</dbReference>